<keyword evidence="2" id="KW-1185">Reference proteome</keyword>
<dbReference type="STRING" id="940295.EYM_07675"/>
<dbReference type="KEGG" id="iis:EYM_07675"/>
<protein>
    <submittedName>
        <fullName evidence="1">Uncharacterized protein</fullName>
    </submittedName>
</protein>
<organism evidence="1 2">
    <name type="scientific">Ignicoccus islandicus DSM 13165</name>
    <dbReference type="NCBI Taxonomy" id="940295"/>
    <lineage>
        <taxon>Archaea</taxon>
        <taxon>Thermoproteota</taxon>
        <taxon>Thermoprotei</taxon>
        <taxon>Desulfurococcales</taxon>
        <taxon>Desulfurococcaceae</taxon>
        <taxon>Ignicoccus</taxon>
    </lineage>
</organism>
<dbReference type="Proteomes" id="UP000060778">
    <property type="component" value="Chromosome"/>
</dbReference>
<dbReference type="AlphaFoldDB" id="A0A0U3EEB9"/>
<dbReference type="GeneID" id="30680907"/>
<sequence length="245" mass="27159">MSNVCWSCGTFYKKFNTLFEALQEIRSAGLSGRLNVKWPPLDILITDGVAIAFKGDLAAFSIPSKIEITFIKMSSEELFIEMMDPDYIKLESPESLLTLVKEIRVREALVLNGTVIPVVQLFEPSSVSVDTDNWGSMLLDVPDPPSELRELLGSEEDVAYNIVSVNDRWILDVVKCNKTIIGASLTMPEQVGAIYGVDAFQYPLGSSGKWIVTFSKPTYCAPINFVIDENLINKAREVVTGVIKI</sequence>
<accession>A0A0U3EEB9</accession>
<dbReference type="OrthoDB" id="383169at2157"/>
<name>A0A0U3EEB9_9CREN</name>
<gene>
    <name evidence="1" type="ORF">EYM_07675</name>
</gene>
<dbReference type="EMBL" id="CP006867">
    <property type="protein sequence ID" value="ALU12803.1"/>
    <property type="molecule type" value="Genomic_DNA"/>
</dbReference>
<evidence type="ECO:0000313" key="2">
    <source>
        <dbReference type="Proteomes" id="UP000060778"/>
    </source>
</evidence>
<reference evidence="1 2" key="1">
    <citation type="submission" date="2013-11" db="EMBL/GenBank/DDBJ databases">
        <title>Comparative genomics of Ignicoccus.</title>
        <authorList>
            <person name="Podar M."/>
        </authorList>
    </citation>
    <scope>NUCLEOTIDE SEQUENCE [LARGE SCALE GENOMIC DNA]</scope>
    <source>
        <strain evidence="1 2">DSM 13165</strain>
    </source>
</reference>
<proteinExistence type="predicted"/>
<evidence type="ECO:0000313" key="1">
    <source>
        <dbReference type="EMBL" id="ALU12803.1"/>
    </source>
</evidence>
<dbReference type="RefSeq" id="WP_075050489.1">
    <property type="nucleotide sequence ID" value="NZ_CP006867.1"/>
</dbReference>